<dbReference type="InterPro" id="IPR019428">
    <property type="entry name" value="7TM_GPCR_serpentine_rcpt_Str"/>
</dbReference>
<organism evidence="2 3">
    <name type="scientific">Pristionchus entomophagus</name>
    <dbReference type="NCBI Taxonomy" id="358040"/>
    <lineage>
        <taxon>Eukaryota</taxon>
        <taxon>Metazoa</taxon>
        <taxon>Ecdysozoa</taxon>
        <taxon>Nematoda</taxon>
        <taxon>Chromadorea</taxon>
        <taxon>Rhabditida</taxon>
        <taxon>Rhabditina</taxon>
        <taxon>Diplogasteromorpha</taxon>
        <taxon>Diplogasteroidea</taxon>
        <taxon>Neodiplogasteridae</taxon>
        <taxon>Pristionchus</taxon>
    </lineage>
</organism>
<accession>A0AAV5TKC7</accession>
<evidence type="ECO:0000256" key="1">
    <source>
        <dbReference type="SAM" id="Phobius"/>
    </source>
</evidence>
<feature type="transmembrane region" description="Helical" evidence="1">
    <location>
        <begin position="28"/>
        <end position="48"/>
    </location>
</feature>
<evidence type="ECO:0008006" key="4">
    <source>
        <dbReference type="Google" id="ProtNLM"/>
    </source>
</evidence>
<gene>
    <name evidence="2" type="ORF">PENTCL1PPCAC_16926</name>
</gene>
<name>A0AAV5TKC7_9BILA</name>
<feature type="transmembrane region" description="Helical" evidence="1">
    <location>
        <begin position="68"/>
        <end position="91"/>
    </location>
</feature>
<protein>
    <recommendedName>
        <fullName evidence="4">G protein-coupled receptor</fullName>
    </recommendedName>
</protein>
<comment type="caution">
    <text evidence="2">The sequence shown here is derived from an EMBL/GenBank/DDBJ whole genome shotgun (WGS) entry which is preliminary data.</text>
</comment>
<keyword evidence="3" id="KW-1185">Reference proteome</keyword>
<dbReference type="EMBL" id="BTSX01000004">
    <property type="protein sequence ID" value="GMS94751.1"/>
    <property type="molecule type" value="Genomic_DNA"/>
</dbReference>
<evidence type="ECO:0000313" key="3">
    <source>
        <dbReference type="Proteomes" id="UP001432027"/>
    </source>
</evidence>
<keyword evidence="1" id="KW-1133">Transmembrane helix</keyword>
<dbReference type="PANTHER" id="PTHR22943:SF248">
    <property type="entry name" value="SEVEN TM RECEPTOR"/>
    <property type="match status" value="1"/>
</dbReference>
<reference evidence="2" key="1">
    <citation type="submission" date="2023-10" db="EMBL/GenBank/DDBJ databases">
        <title>Genome assembly of Pristionchus species.</title>
        <authorList>
            <person name="Yoshida K."/>
            <person name="Sommer R.J."/>
        </authorList>
    </citation>
    <scope>NUCLEOTIDE SEQUENCE</scope>
    <source>
        <strain evidence="2">RS0144</strain>
    </source>
</reference>
<dbReference type="AlphaFoldDB" id="A0AAV5TKC7"/>
<dbReference type="Pfam" id="PF10326">
    <property type="entry name" value="7TM_GPCR_Str"/>
    <property type="match status" value="1"/>
</dbReference>
<sequence>VGVGTTLNCFLLYCIFRRTKQVLGAYKYMQMLFITIDISYALFQVVLVERFIAQDSIVIVIGLGKYSNNLIVITSFLALYSLTFIIIDFNFLYRLWAIKAPERVKLFSQKRFLLLVLLTVIGEYCFWFHIAYTYFSATDHGRLKIRNVTFEKFGVDTLTQDMIMGDYFHEDGTRNWHPAVAVITFCNVLAFCFGFLIYASANIINCLRNSKLISNAGLSLQRQLFVTLSAQV</sequence>
<feature type="transmembrane region" description="Helical" evidence="1">
    <location>
        <begin position="112"/>
        <end position="135"/>
    </location>
</feature>
<evidence type="ECO:0000313" key="2">
    <source>
        <dbReference type="EMBL" id="GMS94751.1"/>
    </source>
</evidence>
<proteinExistence type="predicted"/>
<feature type="transmembrane region" description="Helical" evidence="1">
    <location>
        <begin position="179"/>
        <end position="201"/>
    </location>
</feature>
<keyword evidence="1" id="KW-0472">Membrane</keyword>
<feature type="non-terminal residue" evidence="2">
    <location>
        <position position="232"/>
    </location>
</feature>
<feature type="non-terminal residue" evidence="2">
    <location>
        <position position="1"/>
    </location>
</feature>
<dbReference type="PANTHER" id="PTHR22943">
    <property type="entry name" value="7-TRANSMEMBRANE DOMAIN RECEPTOR C.ELEGANS"/>
    <property type="match status" value="1"/>
</dbReference>
<dbReference type="Proteomes" id="UP001432027">
    <property type="component" value="Unassembled WGS sequence"/>
</dbReference>
<keyword evidence="1" id="KW-0812">Transmembrane</keyword>